<organism evidence="2 3">
    <name type="scientific">Triticum urartu</name>
    <name type="common">Red wild einkorn</name>
    <name type="synonym">Crithodium urartu</name>
    <dbReference type="NCBI Taxonomy" id="4572"/>
    <lineage>
        <taxon>Eukaryota</taxon>
        <taxon>Viridiplantae</taxon>
        <taxon>Streptophyta</taxon>
        <taxon>Embryophyta</taxon>
        <taxon>Tracheophyta</taxon>
        <taxon>Spermatophyta</taxon>
        <taxon>Magnoliopsida</taxon>
        <taxon>Liliopsida</taxon>
        <taxon>Poales</taxon>
        <taxon>Poaceae</taxon>
        <taxon>BOP clade</taxon>
        <taxon>Pooideae</taxon>
        <taxon>Triticodae</taxon>
        <taxon>Triticeae</taxon>
        <taxon>Triticinae</taxon>
        <taxon>Triticum</taxon>
    </lineage>
</organism>
<evidence type="ECO:0000256" key="1">
    <source>
        <dbReference type="SAM" id="MobiDB-lite"/>
    </source>
</evidence>
<reference evidence="3" key="1">
    <citation type="journal article" date="2013" name="Nature">
        <title>Draft genome of the wheat A-genome progenitor Triticum urartu.</title>
        <authorList>
            <person name="Ling H.Q."/>
            <person name="Zhao S."/>
            <person name="Liu D."/>
            <person name="Wang J."/>
            <person name="Sun H."/>
            <person name="Zhang C."/>
            <person name="Fan H."/>
            <person name="Li D."/>
            <person name="Dong L."/>
            <person name="Tao Y."/>
            <person name="Gao C."/>
            <person name="Wu H."/>
            <person name="Li Y."/>
            <person name="Cui Y."/>
            <person name="Guo X."/>
            <person name="Zheng S."/>
            <person name="Wang B."/>
            <person name="Yu K."/>
            <person name="Liang Q."/>
            <person name="Yang W."/>
            <person name="Lou X."/>
            <person name="Chen J."/>
            <person name="Feng M."/>
            <person name="Jian J."/>
            <person name="Zhang X."/>
            <person name="Luo G."/>
            <person name="Jiang Y."/>
            <person name="Liu J."/>
            <person name="Wang Z."/>
            <person name="Sha Y."/>
            <person name="Zhang B."/>
            <person name="Wu H."/>
            <person name="Tang D."/>
            <person name="Shen Q."/>
            <person name="Xue P."/>
            <person name="Zou S."/>
            <person name="Wang X."/>
            <person name="Liu X."/>
            <person name="Wang F."/>
            <person name="Yang Y."/>
            <person name="An X."/>
            <person name="Dong Z."/>
            <person name="Zhang K."/>
            <person name="Zhang X."/>
            <person name="Luo M.C."/>
            <person name="Dvorak J."/>
            <person name="Tong Y."/>
            <person name="Wang J."/>
            <person name="Yang H."/>
            <person name="Li Z."/>
            <person name="Wang D."/>
            <person name="Zhang A."/>
            <person name="Wang J."/>
        </authorList>
    </citation>
    <scope>NUCLEOTIDE SEQUENCE</scope>
    <source>
        <strain evidence="3">cv. G1812</strain>
    </source>
</reference>
<dbReference type="EnsemblPlants" id="TuG1812G0600003947.01.T02">
    <property type="protein sequence ID" value="TuG1812G0600003947.01.T02.cds301505"/>
    <property type="gene ID" value="TuG1812G0600003947.01"/>
</dbReference>
<dbReference type="Proteomes" id="UP000015106">
    <property type="component" value="Chromosome 6"/>
</dbReference>
<keyword evidence="3" id="KW-1185">Reference proteome</keyword>
<evidence type="ECO:0000313" key="3">
    <source>
        <dbReference type="Proteomes" id="UP000015106"/>
    </source>
</evidence>
<sequence>AGGGDGGGGGNDGNGNGGGCNRRCLPPPARRNQAEVAGVGLHQGRPCKKSPPWKILVLRP</sequence>
<reference evidence="2" key="2">
    <citation type="submission" date="2018-03" db="EMBL/GenBank/DDBJ databases">
        <title>The Triticum urartu genome reveals the dynamic nature of wheat genome evolution.</title>
        <authorList>
            <person name="Ling H."/>
            <person name="Ma B."/>
            <person name="Shi X."/>
            <person name="Liu H."/>
            <person name="Dong L."/>
            <person name="Sun H."/>
            <person name="Cao Y."/>
            <person name="Gao Q."/>
            <person name="Zheng S."/>
            <person name="Li Y."/>
            <person name="Yu Y."/>
            <person name="Du H."/>
            <person name="Qi M."/>
            <person name="Li Y."/>
            <person name="Yu H."/>
            <person name="Cui Y."/>
            <person name="Wang N."/>
            <person name="Chen C."/>
            <person name="Wu H."/>
            <person name="Zhao Y."/>
            <person name="Zhang J."/>
            <person name="Li Y."/>
            <person name="Zhou W."/>
            <person name="Zhang B."/>
            <person name="Hu W."/>
            <person name="Eijk M."/>
            <person name="Tang J."/>
            <person name="Witsenboer H."/>
            <person name="Zhao S."/>
            <person name="Li Z."/>
            <person name="Zhang A."/>
            <person name="Wang D."/>
            <person name="Liang C."/>
        </authorList>
    </citation>
    <scope>NUCLEOTIDE SEQUENCE [LARGE SCALE GENOMIC DNA]</scope>
    <source>
        <strain evidence="2">cv. G1812</strain>
    </source>
</reference>
<reference evidence="2" key="3">
    <citation type="submission" date="2022-06" db="UniProtKB">
        <authorList>
            <consortium name="EnsemblPlants"/>
        </authorList>
    </citation>
    <scope>IDENTIFICATION</scope>
</reference>
<protein>
    <submittedName>
        <fullName evidence="2">Uncharacterized protein</fullName>
    </submittedName>
</protein>
<name>A0A8R7QW49_TRIUA</name>
<dbReference type="AlphaFoldDB" id="A0A8R7QW49"/>
<evidence type="ECO:0000313" key="2">
    <source>
        <dbReference type="EnsemblPlants" id="TuG1812G0600003947.01.T02.cds301505"/>
    </source>
</evidence>
<proteinExistence type="predicted"/>
<feature type="region of interest" description="Disordered" evidence="1">
    <location>
        <begin position="1"/>
        <end position="60"/>
    </location>
</feature>
<dbReference type="Gramene" id="TuG1812G0600003947.01.T02">
    <property type="protein sequence ID" value="TuG1812G0600003947.01.T02.cds301505"/>
    <property type="gene ID" value="TuG1812G0600003947.01"/>
</dbReference>
<feature type="compositionally biased region" description="Gly residues" evidence="1">
    <location>
        <begin position="1"/>
        <end position="20"/>
    </location>
</feature>
<accession>A0A8R7QW49</accession>